<sequence>MSSMYESISRKVDELRNEIINTLTHLISIPAVNPSYGGEGELEKANALLEIIRGWPFDEVKRIDAPDRRAKGGVRPNILAIYRGKDESAGKLWIVTHLDVVPPGDLSAWTVTKPFEPKIVGDKIYGRGTEDNGQSLVASLYAVKALMELGIRPRRTVVLAFVSDEEAGSDYGIKYLMSKHPELFDKKDQALVPDAGNSDGSFIEVAEKSILWLKFKVYGKQTHGSTPHKGLNAHEVAITLANLLKNLLITKYSIRDALYEPPESTFEITMVSGTATSPNIVPGYHEFVMDSRVLPQYSLDEVLRDIGNAINLVKAMYHRKIENEEVPRIEVETIQRLDAPKPTPTDAEIVKALVKVLRETRGIEPKIGGIGGGTFAAYFRMLEIPAVVWSTIDEVAHQPNEYTKITNLINDTKTIATLITTI</sequence>
<dbReference type="InterPro" id="IPR010182">
    <property type="entry name" value="ArgE/DapE"/>
</dbReference>
<evidence type="ECO:0000256" key="5">
    <source>
        <dbReference type="ARBA" id="ARBA00022801"/>
    </source>
</evidence>
<dbReference type="InterPro" id="IPR011650">
    <property type="entry name" value="Peptidase_M20_dimer"/>
</dbReference>
<gene>
    <name evidence="9" type="ordered locus">VMUT_0036</name>
</gene>
<keyword evidence="5" id="KW-0378">Hydrolase</keyword>
<evidence type="ECO:0000313" key="9">
    <source>
        <dbReference type="EMBL" id="ADY00253.1"/>
    </source>
</evidence>
<dbReference type="GO" id="GO:0046872">
    <property type="term" value="F:metal ion binding"/>
    <property type="evidence" value="ECO:0007669"/>
    <property type="project" value="UniProtKB-KW"/>
</dbReference>
<comment type="cofactor">
    <cofactor evidence="1">
        <name>Co(2+)</name>
        <dbReference type="ChEBI" id="CHEBI:48828"/>
    </cofactor>
</comment>
<dbReference type="Proteomes" id="UP000007485">
    <property type="component" value="Chromosome"/>
</dbReference>
<accession>F0QYX2</accession>
<comment type="similarity">
    <text evidence="3">Belongs to the peptidase M20A family.</text>
</comment>
<evidence type="ECO:0000256" key="7">
    <source>
        <dbReference type="ARBA" id="ARBA00023285"/>
    </source>
</evidence>
<dbReference type="InterPro" id="IPR002933">
    <property type="entry name" value="Peptidase_M20"/>
</dbReference>
<evidence type="ECO:0000256" key="3">
    <source>
        <dbReference type="ARBA" id="ARBA00006247"/>
    </source>
</evidence>
<organism evidence="9 10">
    <name type="scientific">Vulcanisaeta moutnovskia (strain 768-28)</name>
    <dbReference type="NCBI Taxonomy" id="985053"/>
    <lineage>
        <taxon>Archaea</taxon>
        <taxon>Thermoproteota</taxon>
        <taxon>Thermoprotei</taxon>
        <taxon>Thermoproteales</taxon>
        <taxon>Thermoproteaceae</taxon>
        <taxon>Vulcanisaeta</taxon>
    </lineage>
</organism>
<dbReference type="Pfam" id="PF07687">
    <property type="entry name" value="M20_dimer"/>
    <property type="match status" value="1"/>
</dbReference>
<keyword evidence="4" id="KW-0479">Metal-binding</keyword>
<dbReference type="NCBIfam" id="NF010589">
    <property type="entry name" value="PRK13983.1"/>
    <property type="match status" value="1"/>
</dbReference>
<feature type="domain" description="Peptidase M20 dimerisation" evidence="8">
    <location>
        <begin position="205"/>
        <end position="311"/>
    </location>
</feature>
<keyword evidence="7" id="KW-0170">Cobalt</keyword>
<evidence type="ECO:0000256" key="2">
    <source>
        <dbReference type="ARBA" id="ARBA00001947"/>
    </source>
</evidence>
<dbReference type="PANTHER" id="PTHR43808:SF32">
    <property type="entry name" value="ARGE_DAPE-RELATED DEACYLASE"/>
    <property type="match status" value="1"/>
</dbReference>
<dbReference type="Pfam" id="PF01546">
    <property type="entry name" value="Peptidase_M20"/>
    <property type="match status" value="1"/>
</dbReference>
<evidence type="ECO:0000256" key="6">
    <source>
        <dbReference type="ARBA" id="ARBA00022833"/>
    </source>
</evidence>
<keyword evidence="6" id="KW-0862">Zinc</keyword>
<dbReference type="SUPFAM" id="SSF55031">
    <property type="entry name" value="Bacterial exopeptidase dimerisation domain"/>
    <property type="match status" value="1"/>
</dbReference>
<dbReference type="InterPro" id="IPR036264">
    <property type="entry name" value="Bact_exopeptidase_dim_dom"/>
</dbReference>
<dbReference type="InterPro" id="IPR050072">
    <property type="entry name" value="Peptidase_M20A"/>
</dbReference>
<dbReference type="EMBL" id="CP002529">
    <property type="protein sequence ID" value="ADY00253.1"/>
    <property type="molecule type" value="Genomic_DNA"/>
</dbReference>
<dbReference type="GeneID" id="10287688"/>
<reference evidence="9 10" key="1">
    <citation type="journal article" date="2011" name="J. Bacteriol.">
        <title>Complete genome sequence of 'Vulcanisaeta moutnovskia' strain 768-28, a novel member of the hyperthermophilic crenarchaeal genus vulcanisaeta.</title>
        <authorList>
            <person name="Gumerov V.M."/>
            <person name="Mardanov A.V."/>
            <person name="Beletsky A.V."/>
            <person name="Prokofeva M.I."/>
            <person name="Bonch-Osmolovskaya E.A."/>
            <person name="Ravin N.V."/>
            <person name="Skryabin K.G."/>
        </authorList>
    </citation>
    <scope>NUCLEOTIDE SEQUENCE [LARGE SCALE GENOMIC DNA]</scope>
    <source>
        <strain evidence="9 10">768-28</strain>
    </source>
</reference>
<evidence type="ECO:0000256" key="4">
    <source>
        <dbReference type="ARBA" id="ARBA00022723"/>
    </source>
</evidence>
<comment type="cofactor">
    <cofactor evidence="2">
        <name>Zn(2+)</name>
        <dbReference type="ChEBI" id="CHEBI:29105"/>
    </cofactor>
</comment>
<dbReference type="eggNOG" id="arCOG01107">
    <property type="taxonomic scope" value="Archaea"/>
</dbReference>
<dbReference type="NCBIfam" id="TIGR01910">
    <property type="entry name" value="DapE-ArgE"/>
    <property type="match status" value="1"/>
</dbReference>
<evidence type="ECO:0000313" key="10">
    <source>
        <dbReference type="Proteomes" id="UP000007485"/>
    </source>
</evidence>
<dbReference type="KEGG" id="vmo:VMUT_0036"/>
<dbReference type="Gene3D" id="3.40.630.10">
    <property type="entry name" value="Zn peptidases"/>
    <property type="match status" value="2"/>
</dbReference>
<dbReference type="AlphaFoldDB" id="F0QYX2"/>
<dbReference type="RefSeq" id="WP_013603417.1">
    <property type="nucleotide sequence ID" value="NC_015151.1"/>
</dbReference>
<evidence type="ECO:0000256" key="1">
    <source>
        <dbReference type="ARBA" id="ARBA00001941"/>
    </source>
</evidence>
<name>F0QYX2_VULM7</name>
<dbReference type="HOGENOM" id="CLU_021802_2_2_2"/>
<dbReference type="GO" id="GO:0016787">
    <property type="term" value="F:hydrolase activity"/>
    <property type="evidence" value="ECO:0007669"/>
    <property type="project" value="UniProtKB-KW"/>
</dbReference>
<dbReference type="SUPFAM" id="SSF53187">
    <property type="entry name" value="Zn-dependent exopeptidases"/>
    <property type="match status" value="1"/>
</dbReference>
<protein>
    <submittedName>
        <fullName evidence="9">Succinyl-diaminopimelate desuccinylase</fullName>
    </submittedName>
</protein>
<dbReference type="STRING" id="985053.VMUT_0036"/>
<evidence type="ECO:0000259" key="8">
    <source>
        <dbReference type="Pfam" id="PF07687"/>
    </source>
</evidence>
<keyword evidence="10" id="KW-1185">Reference proteome</keyword>
<dbReference type="PANTHER" id="PTHR43808">
    <property type="entry name" value="ACETYLORNITHINE DEACETYLASE"/>
    <property type="match status" value="1"/>
</dbReference>
<dbReference type="Gene3D" id="3.30.70.360">
    <property type="match status" value="1"/>
</dbReference>
<proteinExistence type="inferred from homology"/>